<evidence type="ECO:0000313" key="3">
    <source>
        <dbReference type="Proteomes" id="UP001066276"/>
    </source>
</evidence>
<dbReference type="AlphaFoldDB" id="A0AAV7SBB8"/>
<comment type="caution">
    <text evidence="2">The sequence shown here is derived from an EMBL/GenBank/DDBJ whole genome shotgun (WGS) entry which is preliminary data.</text>
</comment>
<feature type="compositionally biased region" description="Basic and acidic residues" evidence="1">
    <location>
        <begin position="75"/>
        <end position="90"/>
    </location>
</feature>
<protein>
    <submittedName>
        <fullName evidence="2">Uncharacterized protein</fullName>
    </submittedName>
</protein>
<name>A0AAV7SBB8_PLEWA</name>
<dbReference type="Proteomes" id="UP001066276">
    <property type="component" value="Chromosome 4_2"/>
</dbReference>
<feature type="region of interest" description="Disordered" evidence="1">
    <location>
        <begin position="1"/>
        <end position="23"/>
    </location>
</feature>
<gene>
    <name evidence="2" type="ORF">NDU88_002235</name>
</gene>
<feature type="region of interest" description="Disordered" evidence="1">
    <location>
        <begin position="36"/>
        <end position="114"/>
    </location>
</feature>
<sequence>MALSWDAESLRGPQREKEGDPWGAVGVVGWAELGQLGERIPRERKASTDCPTAKSPEEQRPWGREQSIQFADPGHSLEKRQRVDEQRRDPPTFSWLSRDQASGAAPSNQRTGTVVPGVALSRGLELLRGEAARAQELGGSQRKEGLSATEMGG</sequence>
<reference evidence="2" key="1">
    <citation type="journal article" date="2022" name="bioRxiv">
        <title>Sequencing and chromosome-scale assembly of the giantPleurodeles waltlgenome.</title>
        <authorList>
            <person name="Brown T."/>
            <person name="Elewa A."/>
            <person name="Iarovenko S."/>
            <person name="Subramanian E."/>
            <person name="Araus A.J."/>
            <person name="Petzold A."/>
            <person name="Susuki M."/>
            <person name="Suzuki K.-i.T."/>
            <person name="Hayashi T."/>
            <person name="Toyoda A."/>
            <person name="Oliveira C."/>
            <person name="Osipova E."/>
            <person name="Leigh N.D."/>
            <person name="Simon A."/>
            <person name="Yun M.H."/>
        </authorList>
    </citation>
    <scope>NUCLEOTIDE SEQUENCE</scope>
    <source>
        <strain evidence="2">20211129_DDA</strain>
        <tissue evidence="2">Liver</tissue>
    </source>
</reference>
<proteinExistence type="predicted"/>
<organism evidence="2 3">
    <name type="scientific">Pleurodeles waltl</name>
    <name type="common">Iberian ribbed newt</name>
    <dbReference type="NCBI Taxonomy" id="8319"/>
    <lineage>
        <taxon>Eukaryota</taxon>
        <taxon>Metazoa</taxon>
        <taxon>Chordata</taxon>
        <taxon>Craniata</taxon>
        <taxon>Vertebrata</taxon>
        <taxon>Euteleostomi</taxon>
        <taxon>Amphibia</taxon>
        <taxon>Batrachia</taxon>
        <taxon>Caudata</taxon>
        <taxon>Salamandroidea</taxon>
        <taxon>Salamandridae</taxon>
        <taxon>Pleurodelinae</taxon>
        <taxon>Pleurodeles</taxon>
    </lineage>
</organism>
<keyword evidence="3" id="KW-1185">Reference proteome</keyword>
<accession>A0AAV7SBB8</accession>
<feature type="compositionally biased region" description="Polar residues" evidence="1">
    <location>
        <begin position="94"/>
        <end position="112"/>
    </location>
</feature>
<evidence type="ECO:0000256" key="1">
    <source>
        <dbReference type="SAM" id="MobiDB-lite"/>
    </source>
</evidence>
<evidence type="ECO:0000313" key="2">
    <source>
        <dbReference type="EMBL" id="KAJ1161754.1"/>
    </source>
</evidence>
<dbReference type="EMBL" id="JANPWB010000008">
    <property type="protein sequence ID" value="KAJ1161754.1"/>
    <property type="molecule type" value="Genomic_DNA"/>
</dbReference>